<evidence type="ECO:0000313" key="2">
    <source>
        <dbReference type="Proteomes" id="UP001148018"/>
    </source>
</evidence>
<accession>A0A9Q0DCC5</accession>
<gene>
    <name evidence="1" type="ORF">NHX12_012195</name>
</gene>
<protein>
    <submittedName>
        <fullName evidence="1">Uncharacterized protein</fullName>
    </submittedName>
</protein>
<sequence>MEVTRGRGALREGWGNHGNQHVRVDAGQGHVVSLWVCLQDTGLSPGHWSVSRTLVCLQDTWSVSRTLVCLEDTVTTQHEKRTNSEGSEVDDTEEEEVMEVVVVLEEEVVVMEEVVVLEEDAVVGWRCWW</sequence>
<reference evidence="1" key="1">
    <citation type="submission" date="2022-07" db="EMBL/GenBank/DDBJ databases">
        <title>Chromosome-level genome of Muraenolepis orangiensis.</title>
        <authorList>
            <person name="Kim J."/>
        </authorList>
    </citation>
    <scope>NUCLEOTIDE SEQUENCE</scope>
    <source>
        <strain evidence="1">KU_S4_2022</strain>
        <tissue evidence="1">Muscle</tissue>
    </source>
</reference>
<organism evidence="1 2">
    <name type="scientific">Muraenolepis orangiensis</name>
    <name type="common">Patagonian moray cod</name>
    <dbReference type="NCBI Taxonomy" id="630683"/>
    <lineage>
        <taxon>Eukaryota</taxon>
        <taxon>Metazoa</taxon>
        <taxon>Chordata</taxon>
        <taxon>Craniata</taxon>
        <taxon>Vertebrata</taxon>
        <taxon>Euteleostomi</taxon>
        <taxon>Actinopterygii</taxon>
        <taxon>Neopterygii</taxon>
        <taxon>Teleostei</taxon>
        <taxon>Neoteleostei</taxon>
        <taxon>Acanthomorphata</taxon>
        <taxon>Zeiogadaria</taxon>
        <taxon>Gadariae</taxon>
        <taxon>Gadiformes</taxon>
        <taxon>Muraenolepidoidei</taxon>
        <taxon>Muraenolepididae</taxon>
        <taxon>Muraenolepis</taxon>
    </lineage>
</organism>
<dbReference type="AlphaFoldDB" id="A0A9Q0DCC5"/>
<evidence type="ECO:0000313" key="1">
    <source>
        <dbReference type="EMBL" id="KAJ3585786.1"/>
    </source>
</evidence>
<dbReference type="Proteomes" id="UP001148018">
    <property type="component" value="Unassembled WGS sequence"/>
</dbReference>
<name>A0A9Q0DCC5_9TELE</name>
<keyword evidence="2" id="KW-1185">Reference proteome</keyword>
<dbReference type="EMBL" id="JANIIK010000117">
    <property type="protein sequence ID" value="KAJ3585786.1"/>
    <property type="molecule type" value="Genomic_DNA"/>
</dbReference>
<comment type="caution">
    <text evidence="1">The sequence shown here is derived from an EMBL/GenBank/DDBJ whole genome shotgun (WGS) entry which is preliminary data.</text>
</comment>
<proteinExistence type="predicted"/>